<dbReference type="AlphaFoldDB" id="A0A0R3JXJ7"/>
<proteinExistence type="predicted"/>
<organism evidence="1 2">
    <name type="scientific">Caloramator mitchellensis</name>
    <dbReference type="NCBI Taxonomy" id="908809"/>
    <lineage>
        <taxon>Bacteria</taxon>
        <taxon>Bacillati</taxon>
        <taxon>Bacillota</taxon>
        <taxon>Clostridia</taxon>
        <taxon>Eubacteriales</taxon>
        <taxon>Clostridiaceae</taxon>
        <taxon>Caloramator</taxon>
    </lineage>
</organism>
<reference evidence="1 2" key="1">
    <citation type="submission" date="2015-09" db="EMBL/GenBank/DDBJ databases">
        <title>Draft genome sequence of a Caloramator mitchellensis, a moderate thermophile from the Great Artesian Basin of Australia.</title>
        <authorList>
            <person name="Patel B.K."/>
        </authorList>
    </citation>
    <scope>NUCLEOTIDE SEQUENCE [LARGE SCALE GENOMIC DNA]</scope>
    <source>
        <strain evidence="1 2">VF08</strain>
    </source>
</reference>
<accession>A0A0R3JXJ7</accession>
<comment type="caution">
    <text evidence="1">The sequence shown here is derived from an EMBL/GenBank/DDBJ whole genome shotgun (WGS) entry which is preliminary data.</text>
</comment>
<dbReference type="Proteomes" id="UP000052015">
    <property type="component" value="Unassembled WGS sequence"/>
</dbReference>
<dbReference type="STRING" id="908809.ABG79_00591"/>
<evidence type="ECO:0000313" key="1">
    <source>
        <dbReference type="EMBL" id="KRQ87786.1"/>
    </source>
</evidence>
<protein>
    <submittedName>
        <fullName evidence="1">Uncharacterized protein</fullName>
    </submittedName>
</protein>
<dbReference type="RefSeq" id="WP_057976941.1">
    <property type="nucleotide sequence ID" value="NZ_LKHP01000002.1"/>
</dbReference>
<evidence type="ECO:0000313" key="2">
    <source>
        <dbReference type="Proteomes" id="UP000052015"/>
    </source>
</evidence>
<name>A0A0R3JXJ7_CALMK</name>
<dbReference type="PATRIC" id="fig|908809.3.peg.594"/>
<keyword evidence="2" id="KW-1185">Reference proteome</keyword>
<dbReference type="EMBL" id="LKHP01000002">
    <property type="protein sequence ID" value="KRQ87786.1"/>
    <property type="molecule type" value="Genomic_DNA"/>
</dbReference>
<sequence length="205" mass="22765">MDFQVVQDTINKIEGVINSKVVSENNEIVEIHIIANSSRSPKQIVRDIESTLMAKYDFRIDKNKISIAVIQSEDMMSTKRIKLHSVAVKTLLNTIEYNVNLLYDNNEYTIDGVGINTQANRKKLIAQATLQGVEKIIGQEFLFDVQDVIVNTTNTVSVVTVIVNSLVGGHEEALVGSAVVRKDLNEAIARATLDAINRRIDKITA</sequence>
<dbReference type="OrthoDB" id="43591at2"/>
<gene>
    <name evidence="1" type="ORF">ABG79_00591</name>
</gene>